<feature type="chain" id="PRO_5046194684" description="RHS repeat-associated core domain-containing protein" evidence="2">
    <location>
        <begin position="23"/>
        <end position="248"/>
    </location>
</feature>
<evidence type="ECO:0008006" key="5">
    <source>
        <dbReference type="Google" id="ProtNLM"/>
    </source>
</evidence>
<evidence type="ECO:0000313" key="3">
    <source>
        <dbReference type="EMBL" id="MDH5821558.1"/>
    </source>
</evidence>
<reference evidence="3 4" key="1">
    <citation type="submission" date="2023-04" db="EMBL/GenBank/DDBJ databases">
        <title>Luteimonas endophyticus RD2P54.</title>
        <authorList>
            <person name="Sun J.-Q."/>
        </authorList>
    </citation>
    <scope>NUCLEOTIDE SEQUENCE [LARGE SCALE GENOMIC DNA]</scope>
    <source>
        <strain evidence="3 4">RD2P54</strain>
    </source>
</reference>
<evidence type="ECO:0000313" key="4">
    <source>
        <dbReference type="Proteomes" id="UP001156940"/>
    </source>
</evidence>
<gene>
    <name evidence="3" type="ORF">QFW77_00925</name>
</gene>
<sequence length="248" mass="26204">MRTTFHIALALMLCAAAPIASARFVSADPVQANPNNGQNFNRYWYGNNNPYRFIDPDGRAACPKGVGGCIDSPRTETGTTPQPGPSSQQMTVDGQVRSASRSGSLSDGTKLDFRGQEQGFKASADGTASNPMTTSCQSCSDGSVREVGSYNLRALGPEESGGHTHTVRTSGLPGPEDGRMADATDRTAYVISPRGAYGIERTEVGFRVRGLDGTRLTPGERNAIRSTIDSWNQNQGGSGVSSCTTIQC</sequence>
<proteinExistence type="predicted"/>
<organism evidence="3 4">
    <name type="scientific">Luteimonas endophytica</name>
    <dbReference type="NCBI Taxonomy" id="3042023"/>
    <lineage>
        <taxon>Bacteria</taxon>
        <taxon>Pseudomonadati</taxon>
        <taxon>Pseudomonadota</taxon>
        <taxon>Gammaproteobacteria</taxon>
        <taxon>Lysobacterales</taxon>
        <taxon>Lysobacteraceae</taxon>
        <taxon>Luteimonas</taxon>
    </lineage>
</organism>
<accession>A0ABT6J5Q4</accession>
<dbReference type="Proteomes" id="UP001156940">
    <property type="component" value="Unassembled WGS sequence"/>
</dbReference>
<feature type="compositionally biased region" description="Polar residues" evidence="1">
    <location>
        <begin position="75"/>
        <end position="107"/>
    </location>
</feature>
<evidence type="ECO:0000256" key="1">
    <source>
        <dbReference type="SAM" id="MobiDB-lite"/>
    </source>
</evidence>
<dbReference type="RefSeq" id="WP_280572268.1">
    <property type="nucleotide sequence ID" value="NZ_JARXRM010000008.1"/>
</dbReference>
<protein>
    <recommendedName>
        <fullName evidence="5">RHS repeat-associated core domain-containing protein</fullName>
    </recommendedName>
</protein>
<feature type="signal peptide" evidence="2">
    <location>
        <begin position="1"/>
        <end position="22"/>
    </location>
</feature>
<evidence type="ECO:0000256" key="2">
    <source>
        <dbReference type="SAM" id="SignalP"/>
    </source>
</evidence>
<dbReference type="Gene3D" id="2.180.10.10">
    <property type="entry name" value="RHS repeat-associated core"/>
    <property type="match status" value="1"/>
</dbReference>
<dbReference type="EMBL" id="JARXRM010000008">
    <property type="protein sequence ID" value="MDH5821558.1"/>
    <property type="molecule type" value="Genomic_DNA"/>
</dbReference>
<feature type="region of interest" description="Disordered" evidence="1">
    <location>
        <begin position="70"/>
        <end position="142"/>
    </location>
</feature>
<comment type="caution">
    <text evidence="3">The sequence shown here is derived from an EMBL/GenBank/DDBJ whole genome shotgun (WGS) entry which is preliminary data.</text>
</comment>
<name>A0ABT6J5Q4_9GAMM</name>
<keyword evidence="2" id="KW-0732">Signal</keyword>
<keyword evidence="4" id="KW-1185">Reference proteome</keyword>
<feature type="region of interest" description="Disordered" evidence="1">
    <location>
        <begin position="155"/>
        <end position="182"/>
    </location>
</feature>
<feature type="compositionally biased region" description="Polar residues" evidence="1">
    <location>
        <begin position="126"/>
        <end position="141"/>
    </location>
</feature>